<gene>
    <name evidence="7" type="ORF">GIB67_038032</name>
</gene>
<dbReference type="EMBL" id="JACGCM010001633">
    <property type="protein sequence ID" value="KAF6152409.1"/>
    <property type="molecule type" value="Genomic_DNA"/>
</dbReference>
<reference evidence="7 8" key="1">
    <citation type="journal article" date="2020" name="IScience">
        <title>Genome Sequencing of the Endangered Kingdonia uniflora (Circaeasteraceae, Ranunculales) Reveals Potential Mechanisms of Evolutionary Specialization.</title>
        <authorList>
            <person name="Sun Y."/>
            <person name="Deng T."/>
            <person name="Zhang A."/>
            <person name="Moore M.J."/>
            <person name="Landis J.B."/>
            <person name="Lin N."/>
            <person name="Zhang H."/>
            <person name="Zhang X."/>
            <person name="Huang J."/>
            <person name="Zhang X."/>
            <person name="Sun H."/>
            <person name="Wang H."/>
        </authorList>
    </citation>
    <scope>NUCLEOTIDE SEQUENCE [LARGE SCALE GENOMIC DNA]</scope>
    <source>
        <strain evidence="7">TB1705</strain>
        <tissue evidence="7">Leaf</tissue>
    </source>
</reference>
<protein>
    <recommendedName>
        <fullName evidence="6">Flavin-containing monooxygenase</fullName>
        <ecNumber evidence="6">1.-.-.-</ecNumber>
    </recommendedName>
</protein>
<dbReference type="Gene3D" id="3.50.50.60">
    <property type="entry name" value="FAD/NAD(P)-binding domain"/>
    <property type="match status" value="2"/>
</dbReference>
<keyword evidence="3 6" id="KW-0274">FAD</keyword>
<dbReference type="Proteomes" id="UP000541444">
    <property type="component" value="Unassembled WGS sequence"/>
</dbReference>
<dbReference type="PANTHER" id="PTHR23023">
    <property type="entry name" value="DIMETHYLANILINE MONOOXYGENASE"/>
    <property type="match status" value="1"/>
</dbReference>
<dbReference type="InterPro" id="IPR036188">
    <property type="entry name" value="FAD/NAD-bd_sf"/>
</dbReference>
<evidence type="ECO:0000256" key="1">
    <source>
        <dbReference type="ARBA" id="ARBA00009183"/>
    </source>
</evidence>
<comment type="cofactor">
    <cofactor evidence="6">
        <name>FAD</name>
        <dbReference type="ChEBI" id="CHEBI:57692"/>
    </cofactor>
</comment>
<evidence type="ECO:0000256" key="3">
    <source>
        <dbReference type="ARBA" id="ARBA00022827"/>
    </source>
</evidence>
<keyword evidence="2 6" id="KW-0285">Flavoprotein</keyword>
<sequence length="453" mass="51183">MVIAQTKISRKIAVIGAGAAGLVASKELIKEGHKVVVFERNSEVGGTWVFDPKTESDQLGLNPSRSLVHSSLCSSLRTNLPREAMGFRDYPFVAKEGEERDPQRFPGHREVLLYLGDFAGEFGVTELIRFETEVVRAGLVEEGKWEVRSTRRGGALVDDVNEVYDGVVVCNGHYTEPNVADIPGIDVWPGQQIHSHNYRVPVPFRGQVVVLIGSSFSAYDISRDIAGIAKEVHVASRSVTKEIPEKQLGYDNIWLHPMIDSAHDDGTVVFQDGSSALIDVILHCTGYKYNFPFLETSNIVDIDDNRVGPLYQHIFPPFLAPWLSFVGLPWKIIPFPMFELQSKWVAGVLSGRIQLPSQKMMMSNVEVFYSKQEDFGVPKRYAHDMSGCEFDYKDWLAGECGFPAAEEWRKQMYIASEENRVARLETFRDEWDDQHLVLQAQEDFLQYSFKHCI</sequence>
<comment type="caution">
    <text evidence="7">The sequence shown here is derived from an EMBL/GenBank/DDBJ whole genome shotgun (WGS) entry which is preliminary data.</text>
</comment>
<keyword evidence="8" id="KW-1185">Reference proteome</keyword>
<evidence type="ECO:0000256" key="4">
    <source>
        <dbReference type="ARBA" id="ARBA00022857"/>
    </source>
</evidence>
<keyword evidence="5 6" id="KW-0560">Oxidoreductase</keyword>
<dbReference type="OrthoDB" id="66881at2759"/>
<accession>A0A7J7MC15</accession>
<evidence type="ECO:0000313" key="8">
    <source>
        <dbReference type="Proteomes" id="UP000541444"/>
    </source>
</evidence>
<name>A0A7J7MC15_9MAGN</name>
<dbReference type="PRINTS" id="PR00370">
    <property type="entry name" value="FMOXYGENASE"/>
</dbReference>
<organism evidence="7 8">
    <name type="scientific">Kingdonia uniflora</name>
    <dbReference type="NCBI Taxonomy" id="39325"/>
    <lineage>
        <taxon>Eukaryota</taxon>
        <taxon>Viridiplantae</taxon>
        <taxon>Streptophyta</taxon>
        <taxon>Embryophyta</taxon>
        <taxon>Tracheophyta</taxon>
        <taxon>Spermatophyta</taxon>
        <taxon>Magnoliopsida</taxon>
        <taxon>Ranunculales</taxon>
        <taxon>Circaeasteraceae</taxon>
        <taxon>Kingdonia</taxon>
    </lineage>
</organism>
<proteinExistence type="inferred from homology"/>
<dbReference type="GO" id="GO:0050661">
    <property type="term" value="F:NADP binding"/>
    <property type="evidence" value="ECO:0007669"/>
    <property type="project" value="InterPro"/>
</dbReference>
<dbReference type="SUPFAM" id="SSF51905">
    <property type="entry name" value="FAD/NAD(P)-binding domain"/>
    <property type="match status" value="2"/>
</dbReference>
<dbReference type="InterPro" id="IPR000960">
    <property type="entry name" value="Flavin_mOase"/>
</dbReference>
<comment type="similarity">
    <text evidence="1 6">Belongs to the FMO family.</text>
</comment>
<evidence type="ECO:0000256" key="5">
    <source>
        <dbReference type="ARBA" id="ARBA00023002"/>
    </source>
</evidence>
<dbReference type="EC" id="1.-.-.-" evidence="6"/>
<keyword evidence="6" id="KW-0503">Monooxygenase</keyword>
<evidence type="ECO:0000313" key="7">
    <source>
        <dbReference type="EMBL" id="KAF6152409.1"/>
    </source>
</evidence>
<dbReference type="InterPro" id="IPR050346">
    <property type="entry name" value="FMO-like"/>
</dbReference>
<evidence type="ECO:0000256" key="2">
    <source>
        <dbReference type="ARBA" id="ARBA00022630"/>
    </source>
</evidence>
<dbReference type="Pfam" id="PF00743">
    <property type="entry name" value="FMO-like"/>
    <property type="match status" value="2"/>
</dbReference>
<dbReference type="AlphaFoldDB" id="A0A7J7MC15"/>
<dbReference type="FunFam" id="3.50.50.60:FF:000099">
    <property type="entry name" value="Flavin-containing monooxygenase"/>
    <property type="match status" value="1"/>
</dbReference>
<evidence type="ECO:0000256" key="6">
    <source>
        <dbReference type="RuleBase" id="RU361177"/>
    </source>
</evidence>
<dbReference type="GO" id="GO:0004499">
    <property type="term" value="F:N,N-dimethylaniline monooxygenase activity"/>
    <property type="evidence" value="ECO:0007669"/>
    <property type="project" value="InterPro"/>
</dbReference>
<dbReference type="InterPro" id="IPR020946">
    <property type="entry name" value="Flavin_mOase-like"/>
</dbReference>
<dbReference type="GO" id="GO:0050660">
    <property type="term" value="F:flavin adenine dinucleotide binding"/>
    <property type="evidence" value="ECO:0007669"/>
    <property type="project" value="InterPro"/>
</dbReference>
<keyword evidence="4" id="KW-0521">NADP</keyword>